<dbReference type="Pfam" id="PF07920">
    <property type="entry name" value="DUF1684"/>
    <property type="match status" value="1"/>
</dbReference>
<proteinExistence type="predicted"/>
<name>A0A919L0H0_9MICO</name>
<accession>A0A919L0H0</accession>
<comment type="caution">
    <text evidence="1">The sequence shown here is derived from an EMBL/GenBank/DDBJ whole genome shotgun (WGS) entry which is preliminary data.</text>
</comment>
<gene>
    <name evidence="1" type="ORF">GCM10017772_43520</name>
</gene>
<dbReference type="EMBL" id="BNAS01000008">
    <property type="protein sequence ID" value="GHH78924.1"/>
    <property type="molecule type" value="Genomic_DNA"/>
</dbReference>
<reference evidence="1" key="2">
    <citation type="submission" date="2020-09" db="EMBL/GenBank/DDBJ databases">
        <authorList>
            <person name="Sun Q."/>
            <person name="Zhou Y."/>
        </authorList>
    </citation>
    <scope>NUCLEOTIDE SEQUENCE</scope>
    <source>
        <strain evidence="1">CGMCC 4.7398</strain>
    </source>
</reference>
<organism evidence="1 2">
    <name type="scientific">Promicromonospora soli</name>
    <dbReference type="NCBI Taxonomy" id="2035533"/>
    <lineage>
        <taxon>Bacteria</taxon>
        <taxon>Bacillati</taxon>
        <taxon>Actinomycetota</taxon>
        <taxon>Actinomycetes</taxon>
        <taxon>Micrococcales</taxon>
        <taxon>Promicromonosporaceae</taxon>
        <taxon>Promicromonospora</taxon>
    </lineage>
</organism>
<dbReference type="PANTHER" id="PTHR41913:SF1">
    <property type="entry name" value="DUF1684 DOMAIN-CONTAINING PROTEIN"/>
    <property type="match status" value="1"/>
</dbReference>
<protein>
    <recommendedName>
        <fullName evidence="3">DUF1684 domain-containing protein</fullName>
    </recommendedName>
</protein>
<dbReference type="Proteomes" id="UP000627369">
    <property type="component" value="Unassembled WGS sequence"/>
</dbReference>
<evidence type="ECO:0008006" key="3">
    <source>
        <dbReference type="Google" id="ProtNLM"/>
    </source>
</evidence>
<evidence type="ECO:0000313" key="1">
    <source>
        <dbReference type="EMBL" id="GHH78924.1"/>
    </source>
</evidence>
<dbReference type="InterPro" id="IPR012467">
    <property type="entry name" value="DUF1684"/>
</dbReference>
<reference evidence="1" key="1">
    <citation type="journal article" date="2014" name="Int. J. Syst. Evol. Microbiol.">
        <title>Complete genome sequence of Corynebacterium casei LMG S-19264T (=DSM 44701T), isolated from a smear-ripened cheese.</title>
        <authorList>
            <consortium name="US DOE Joint Genome Institute (JGI-PGF)"/>
            <person name="Walter F."/>
            <person name="Albersmeier A."/>
            <person name="Kalinowski J."/>
            <person name="Ruckert C."/>
        </authorList>
    </citation>
    <scope>NUCLEOTIDE SEQUENCE</scope>
    <source>
        <strain evidence="1">CGMCC 4.7398</strain>
    </source>
</reference>
<evidence type="ECO:0000313" key="2">
    <source>
        <dbReference type="Proteomes" id="UP000627369"/>
    </source>
</evidence>
<sequence length="237" mass="24964">MRMTHAAATSPVTTALQTADWRRRVFALYAGVRARAAEDPATAHAYWVAVRDELFATHPASPILPEDKPGFTGLSVTPYDPAWRLTAQVVPAEPGPDGAPRRLDVPTGTDGVVPFELLGSVALDGLGSLDVWRLASYGGGLFVPIKDSLAGAPGGTYGGGRYLLDTIKGAWLGHDGGTDGSSHGGYDDGLGDLVLDLNFAYNPSCAYDPAWTCPLAQPGNTLEFPVPVGERTPGEYR</sequence>
<dbReference type="AlphaFoldDB" id="A0A919L0H0"/>
<keyword evidence="2" id="KW-1185">Reference proteome</keyword>
<dbReference type="PANTHER" id="PTHR41913">
    <property type="entry name" value="DUF1684 DOMAIN-CONTAINING PROTEIN"/>
    <property type="match status" value="1"/>
</dbReference>